<evidence type="ECO:0000313" key="3">
    <source>
        <dbReference type="EMBL" id="RFM27060.1"/>
    </source>
</evidence>
<keyword evidence="4" id="KW-1185">Reference proteome</keyword>
<sequence>MVTLNKLGLLITWLLLACSKTSSTAPGNTTGPVPAVKDSVQYGTPYAQVPDAPDAVIYQVNIHAFSSTHDFKGVQSRLDSIRALGVNVLYLMPVYPVGTVKSVNSPYCVKDYTGVNAEFGTLADLRTLVQEAHNRGMAVLFDWVANHTAWDNAWTANKSWYQQDAAGNIISPVNTGWNDVAALNYGNADMRSAMIKAMKYWVYNANIDGYRCDAADFVPAGFWKQAIDSLRAIRTHKLLLFAEGTRTDHFLSGFQLKYAMGFYYNLVNNIYAKNGSVQSIDSVNTVEYNLAGTDSRAVRYISNHDVDNSDGTPLDLLGGKQGSLAAFAAAAFTTSVPMIYNGQEKGCPVKLNFFNNSTVIDWTLNADMTAEYKRIIALHNSNEALRRGAYTSYSDQDVCAFTRVLNNQKVLVLVNLRNKAVSYTLPAALANSSWKNAFDGTAITIQSQVALQPYGYLVLQNP</sequence>
<feature type="signal peptide" evidence="1">
    <location>
        <begin position="1"/>
        <end position="24"/>
    </location>
</feature>
<dbReference type="GO" id="GO:0009313">
    <property type="term" value="P:oligosaccharide catabolic process"/>
    <property type="evidence" value="ECO:0007669"/>
    <property type="project" value="TreeGrafter"/>
</dbReference>
<dbReference type="AlphaFoldDB" id="A0A3E1NGG9"/>
<comment type="caution">
    <text evidence="3">The sequence shown here is derived from an EMBL/GenBank/DDBJ whole genome shotgun (WGS) entry which is preliminary data.</text>
</comment>
<dbReference type="Pfam" id="PF00128">
    <property type="entry name" value="Alpha-amylase"/>
    <property type="match status" value="2"/>
</dbReference>
<dbReference type="Gene3D" id="3.20.20.80">
    <property type="entry name" value="Glycosidases"/>
    <property type="match status" value="1"/>
</dbReference>
<feature type="chain" id="PRO_5017828094" evidence="1">
    <location>
        <begin position="25"/>
        <end position="462"/>
    </location>
</feature>
<feature type="domain" description="Glycosyl hydrolase family 13 catalytic" evidence="2">
    <location>
        <begin position="59"/>
        <end position="379"/>
    </location>
</feature>
<dbReference type="InterPro" id="IPR017853">
    <property type="entry name" value="GH"/>
</dbReference>
<dbReference type="SMART" id="SM00642">
    <property type="entry name" value="Aamy"/>
    <property type="match status" value="1"/>
</dbReference>
<organism evidence="3 4">
    <name type="scientific">Deminuibacter soli</name>
    <dbReference type="NCBI Taxonomy" id="2291815"/>
    <lineage>
        <taxon>Bacteria</taxon>
        <taxon>Pseudomonadati</taxon>
        <taxon>Bacteroidota</taxon>
        <taxon>Chitinophagia</taxon>
        <taxon>Chitinophagales</taxon>
        <taxon>Chitinophagaceae</taxon>
        <taxon>Deminuibacter</taxon>
    </lineage>
</organism>
<proteinExistence type="predicted"/>
<dbReference type="InterPro" id="IPR032091">
    <property type="entry name" value="Malt_amylase-like_C"/>
</dbReference>
<reference evidence="3 4" key="1">
    <citation type="submission" date="2018-08" db="EMBL/GenBank/DDBJ databases">
        <title>Chitinophagaceae sp. K23C18032701, a novel bacterium isolated from forest soil.</title>
        <authorList>
            <person name="Wang C."/>
        </authorList>
    </citation>
    <scope>NUCLEOTIDE SEQUENCE [LARGE SCALE GENOMIC DNA]</scope>
    <source>
        <strain evidence="3 4">K23C18032701</strain>
    </source>
</reference>
<dbReference type="InterPro" id="IPR006047">
    <property type="entry name" value="GH13_cat_dom"/>
</dbReference>
<evidence type="ECO:0000256" key="1">
    <source>
        <dbReference type="SAM" id="SignalP"/>
    </source>
</evidence>
<dbReference type="PANTHER" id="PTHR10357">
    <property type="entry name" value="ALPHA-AMYLASE FAMILY MEMBER"/>
    <property type="match status" value="1"/>
</dbReference>
<evidence type="ECO:0000259" key="2">
    <source>
        <dbReference type="SMART" id="SM00642"/>
    </source>
</evidence>
<dbReference type="Pfam" id="PF16657">
    <property type="entry name" value="Malt_amylase_C"/>
    <property type="match status" value="1"/>
</dbReference>
<dbReference type="SUPFAM" id="SSF51445">
    <property type="entry name" value="(Trans)glycosidases"/>
    <property type="match status" value="1"/>
</dbReference>
<dbReference type="PROSITE" id="PS51257">
    <property type="entry name" value="PROKAR_LIPOPROTEIN"/>
    <property type="match status" value="1"/>
</dbReference>
<dbReference type="PANTHER" id="PTHR10357:SF179">
    <property type="entry name" value="NEUTRAL AND BASIC AMINO ACID TRANSPORT PROTEIN RBAT"/>
    <property type="match status" value="1"/>
</dbReference>
<dbReference type="EMBL" id="QTJU01000006">
    <property type="protein sequence ID" value="RFM27060.1"/>
    <property type="molecule type" value="Genomic_DNA"/>
</dbReference>
<keyword evidence="1" id="KW-0732">Signal</keyword>
<dbReference type="RefSeq" id="WP_116848366.1">
    <property type="nucleotide sequence ID" value="NZ_QTJU01000006.1"/>
</dbReference>
<dbReference type="GO" id="GO:0004556">
    <property type="term" value="F:alpha-amylase activity"/>
    <property type="evidence" value="ECO:0007669"/>
    <property type="project" value="TreeGrafter"/>
</dbReference>
<dbReference type="SUPFAM" id="SSF51011">
    <property type="entry name" value="Glycosyl hydrolase domain"/>
    <property type="match status" value="1"/>
</dbReference>
<dbReference type="Proteomes" id="UP000261284">
    <property type="component" value="Unassembled WGS sequence"/>
</dbReference>
<protein>
    <submittedName>
        <fullName evidence="3">Alpha-amylase</fullName>
    </submittedName>
</protein>
<evidence type="ECO:0000313" key="4">
    <source>
        <dbReference type="Proteomes" id="UP000261284"/>
    </source>
</evidence>
<name>A0A3E1NGG9_9BACT</name>
<accession>A0A3E1NGG9</accession>
<dbReference type="OrthoDB" id="9806009at2"/>
<gene>
    <name evidence="3" type="ORF">DXN05_16465</name>
</gene>
<dbReference type="InterPro" id="IPR013780">
    <property type="entry name" value="Glyco_hydro_b"/>
</dbReference>
<dbReference type="Gene3D" id="2.60.40.1180">
    <property type="entry name" value="Golgi alpha-mannosidase II"/>
    <property type="match status" value="1"/>
</dbReference>
<dbReference type="CDD" id="cd11313">
    <property type="entry name" value="AmyAc_arch_bac_AmyA"/>
    <property type="match status" value="1"/>
</dbReference>